<dbReference type="InParanoid" id="A0A0C3PJK6"/>
<protein>
    <submittedName>
        <fullName evidence="1">Uncharacterized protein</fullName>
    </submittedName>
</protein>
<accession>A0A0C3PJK6</accession>
<dbReference type="AlphaFoldDB" id="A0A0C3PJK6"/>
<dbReference type="EMBL" id="KN831956">
    <property type="protein sequence ID" value="KIO08796.1"/>
    <property type="molecule type" value="Genomic_DNA"/>
</dbReference>
<evidence type="ECO:0000313" key="1">
    <source>
        <dbReference type="EMBL" id="KIO08796.1"/>
    </source>
</evidence>
<gene>
    <name evidence="1" type="ORF">M404DRAFT_326634</name>
</gene>
<sequence>MAYELLSARTAATEAGWTPVSVREARHYITYLDEGRSPVEVRSIYSPVVCPYNTRYQAKSHFRSDS</sequence>
<dbReference type="HOGENOM" id="CLU_2832192_0_0_1"/>
<proteinExistence type="predicted"/>
<name>A0A0C3PJK6_PISTI</name>
<reference evidence="1 2" key="1">
    <citation type="submission" date="2014-04" db="EMBL/GenBank/DDBJ databases">
        <authorList>
            <consortium name="DOE Joint Genome Institute"/>
            <person name="Kuo A."/>
            <person name="Kohler A."/>
            <person name="Costa M.D."/>
            <person name="Nagy L.G."/>
            <person name="Floudas D."/>
            <person name="Copeland A."/>
            <person name="Barry K.W."/>
            <person name="Cichocki N."/>
            <person name="Veneault-Fourrey C."/>
            <person name="LaButti K."/>
            <person name="Lindquist E.A."/>
            <person name="Lipzen A."/>
            <person name="Lundell T."/>
            <person name="Morin E."/>
            <person name="Murat C."/>
            <person name="Sun H."/>
            <person name="Tunlid A."/>
            <person name="Henrissat B."/>
            <person name="Grigoriev I.V."/>
            <person name="Hibbett D.S."/>
            <person name="Martin F."/>
            <person name="Nordberg H.P."/>
            <person name="Cantor M.N."/>
            <person name="Hua S.X."/>
        </authorList>
    </citation>
    <scope>NUCLEOTIDE SEQUENCE [LARGE SCALE GENOMIC DNA]</scope>
    <source>
        <strain evidence="1 2">Marx 270</strain>
    </source>
</reference>
<reference evidence="2" key="2">
    <citation type="submission" date="2015-01" db="EMBL/GenBank/DDBJ databases">
        <title>Evolutionary Origins and Diversification of the Mycorrhizal Mutualists.</title>
        <authorList>
            <consortium name="DOE Joint Genome Institute"/>
            <consortium name="Mycorrhizal Genomics Consortium"/>
            <person name="Kohler A."/>
            <person name="Kuo A."/>
            <person name="Nagy L.G."/>
            <person name="Floudas D."/>
            <person name="Copeland A."/>
            <person name="Barry K.W."/>
            <person name="Cichocki N."/>
            <person name="Veneault-Fourrey C."/>
            <person name="LaButti K."/>
            <person name="Lindquist E.A."/>
            <person name="Lipzen A."/>
            <person name="Lundell T."/>
            <person name="Morin E."/>
            <person name="Murat C."/>
            <person name="Riley R."/>
            <person name="Ohm R."/>
            <person name="Sun H."/>
            <person name="Tunlid A."/>
            <person name="Henrissat B."/>
            <person name="Grigoriev I.V."/>
            <person name="Hibbett D.S."/>
            <person name="Martin F."/>
        </authorList>
    </citation>
    <scope>NUCLEOTIDE SEQUENCE [LARGE SCALE GENOMIC DNA]</scope>
    <source>
        <strain evidence="2">Marx 270</strain>
    </source>
</reference>
<organism evidence="1 2">
    <name type="scientific">Pisolithus tinctorius Marx 270</name>
    <dbReference type="NCBI Taxonomy" id="870435"/>
    <lineage>
        <taxon>Eukaryota</taxon>
        <taxon>Fungi</taxon>
        <taxon>Dikarya</taxon>
        <taxon>Basidiomycota</taxon>
        <taxon>Agaricomycotina</taxon>
        <taxon>Agaricomycetes</taxon>
        <taxon>Agaricomycetidae</taxon>
        <taxon>Boletales</taxon>
        <taxon>Sclerodermatineae</taxon>
        <taxon>Pisolithaceae</taxon>
        <taxon>Pisolithus</taxon>
    </lineage>
</organism>
<dbReference type="Proteomes" id="UP000054217">
    <property type="component" value="Unassembled WGS sequence"/>
</dbReference>
<keyword evidence="2" id="KW-1185">Reference proteome</keyword>
<evidence type="ECO:0000313" key="2">
    <source>
        <dbReference type="Proteomes" id="UP000054217"/>
    </source>
</evidence>